<organism evidence="1 2">
    <name type="scientific">Smittium simulii</name>
    <dbReference type="NCBI Taxonomy" id="133385"/>
    <lineage>
        <taxon>Eukaryota</taxon>
        <taxon>Fungi</taxon>
        <taxon>Fungi incertae sedis</taxon>
        <taxon>Zoopagomycota</taxon>
        <taxon>Kickxellomycotina</taxon>
        <taxon>Harpellomycetes</taxon>
        <taxon>Harpellales</taxon>
        <taxon>Legeriomycetaceae</taxon>
        <taxon>Smittium</taxon>
    </lineage>
</organism>
<evidence type="ECO:0000313" key="1">
    <source>
        <dbReference type="EMBL" id="PVU85019.1"/>
    </source>
</evidence>
<accession>A0A2T9XY47</accession>
<evidence type="ECO:0000313" key="2">
    <source>
        <dbReference type="Proteomes" id="UP000245383"/>
    </source>
</evidence>
<dbReference type="AlphaFoldDB" id="A0A2T9XY47"/>
<sequence>VIDHVNKTFTLDERTIQSVSDPSAIYQFLNLHDLMFSTNSQSKLKSATDYQLSLTLIFLYIASKLQP</sequence>
<reference evidence="1 2" key="1">
    <citation type="journal article" date="2018" name="MBio">
        <title>Comparative Genomics Reveals the Core Gene Toolbox for the Fungus-Insect Symbiosis.</title>
        <authorList>
            <person name="Wang Y."/>
            <person name="Stata M."/>
            <person name="Wang W."/>
            <person name="Stajich J.E."/>
            <person name="White M.M."/>
            <person name="Moncalvo J.M."/>
        </authorList>
    </citation>
    <scope>NUCLEOTIDE SEQUENCE [LARGE SCALE GENOMIC DNA]</scope>
    <source>
        <strain evidence="1 2">SWE-8-4</strain>
    </source>
</reference>
<feature type="non-terminal residue" evidence="1">
    <location>
        <position position="1"/>
    </location>
</feature>
<gene>
    <name evidence="1" type="ORF">BB561_006993</name>
</gene>
<protein>
    <submittedName>
        <fullName evidence="1">Uncharacterized protein</fullName>
    </submittedName>
</protein>
<dbReference type="STRING" id="133385.A0A2T9XY47"/>
<keyword evidence="2" id="KW-1185">Reference proteome</keyword>
<dbReference type="EMBL" id="MBFR01000957">
    <property type="protein sequence ID" value="PVU85019.1"/>
    <property type="molecule type" value="Genomic_DNA"/>
</dbReference>
<comment type="caution">
    <text evidence="1">The sequence shown here is derived from an EMBL/GenBank/DDBJ whole genome shotgun (WGS) entry which is preliminary data.</text>
</comment>
<dbReference type="Proteomes" id="UP000245383">
    <property type="component" value="Unassembled WGS sequence"/>
</dbReference>
<proteinExistence type="predicted"/>
<name>A0A2T9XY47_9FUNG</name>